<dbReference type="HAMAP" id="MF_02065">
    <property type="entry name" value="MltG"/>
    <property type="match status" value="1"/>
</dbReference>
<evidence type="ECO:0000256" key="6">
    <source>
        <dbReference type="ARBA" id="ARBA00023316"/>
    </source>
</evidence>
<organism evidence="9 10">
    <name type="scientific">Cellulomonas bogoriensis 69B4 = DSM 16987</name>
    <dbReference type="NCBI Taxonomy" id="1386082"/>
    <lineage>
        <taxon>Bacteria</taxon>
        <taxon>Bacillati</taxon>
        <taxon>Actinomycetota</taxon>
        <taxon>Actinomycetes</taxon>
        <taxon>Micrococcales</taxon>
        <taxon>Cellulomonadaceae</taxon>
        <taxon>Cellulomonas</taxon>
    </lineage>
</organism>
<feature type="region of interest" description="Disordered" evidence="8">
    <location>
        <begin position="14"/>
        <end position="33"/>
    </location>
</feature>
<dbReference type="PANTHER" id="PTHR30518:SF2">
    <property type="entry name" value="ENDOLYTIC MUREIN TRANSGLYCOSYLASE"/>
    <property type="match status" value="1"/>
</dbReference>
<keyword evidence="6 7" id="KW-0961">Cell wall biogenesis/degradation</keyword>
<dbReference type="PANTHER" id="PTHR30518">
    <property type="entry name" value="ENDOLYTIC MUREIN TRANSGLYCOSYLASE"/>
    <property type="match status" value="1"/>
</dbReference>
<evidence type="ECO:0000256" key="8">
    <source>
        <dbReference type="SAM" id="MobiDB-lite"/>
    </source>
</evidence>
<accession>A0A0A0C269</accession>
<comment type="caution">
    <text evidence="9">The sequence shown here is derived from an EMBL/GenBank/DDBJ whole genome shotgun (WGS) entry which is preliminary data.</text>
</comment>
<comment type="catalytic activity">
    <reaction evidence="7">
        <text>a peptidoglycan chain = a peptidoglycan chain with N-acetyl-1,6-anhydromuramyl-[peptide] at the reducing end + a peptidoglycan chain with N-acetylglucosamine at the non-reducing end.</text>
        <dbReference type="EC" id="4.2.2.29"/>
    </reaction>
</comment>
<dbReference type="GO" id="GO:0009252">
    <property type="term" value="P:peptidoglycan biosynthetic process"/>
    <property type="evidence" value="ECO:0007669"/>
    <property type="project" value="UniProtKB-UniRule"/>
</dbReference>
<evidence type="ECO:0000256" key="7">
    <source>
        <dbReference type="HAMAP-Rule" id="MF_02065"/>
    </source>
</evidence>
<dbReference type="EC" id="4.2.2.29" evidence="7"/>
<evidence type="ECO:0000313" key="9">
    <source>
        <dbReference type="EMBL" id="KGM14266.1"/>
    </source>
</evidence>
<comment type="function">
    <text evidence="7">Functions as a peptidoglycan terminase that cleaves nascent peptidoglycan strands endolytically to terminate their elongation.</text>
</comment>
<dbReference type="GO" id="GO:0071555">
    <property type="term" value="P:cell wall organization"/>
    <property type="evidence" value="ECO:0007669"/>
    <property type="project" value="UniProtKB-KW"/>
</dbReference>
<dbReference type="AlphaFoldDB" id="A0A0A0C269"/>
<dbReference type="Proteomes" id="UP000054314">
    <property type="component" value="Unassembled WGS sequence"/>
</dbReference>
<feature type="transmembrane region" description="Helical" evidence="7">
    <location>
        <begin position="40"/>
        <end position="62"/>
    </location>
</feature>
<evidence type="ECO:0000256" key="5">
    <source>
        <dbReference type="ARBA" id="ARBA00023239"/>
    </source>
</evidence>
<name>A0A0A0C269_9CELL</name>
<sequence length="385" mass="42078">MSDSFLDEVIQPNQVSARSARRAQREERMRRRRRRRRRNVLALVISLGLLGGIGYGVVTYVLPVLSDFGSPGEQQLQDYPGPGHGSVEVNIPAGATGSAMAQALHDAGVVASTRAFTTAFAANPDAERIQPGTYRLALEMRGQDAVAALLESANRVQMRVTIPEGQRVEQILERLSSVTAVPVEEFEAAMEDTEATGLPGAADGSYEGWLFPLTYDFEPGTEAAEMIAQLVGQTVAVLEEREVPESEWETVLNKASLVERESPNAEASPMMARAIENRLEQGWPLQIDAAVAYGLDKSGMELTRADISSDATDNPYNTYAHNGLPPTPIASPGLDSIEAVLNPADGPWMFWVTVNLDTGETKFSETYSEHQQYVAELRRWEAENL</sequence>
<dbReference type="CDD" id="cd08010">
    <property type="entry name" value="MltG_like"/>
    <property type="match status" value="1"/>
</dbReference>
<evidence type="ECO:0000256" key="4">
    <source>
        <dbReference type="ARBA" id="ARBA00023136"/>
    </source>
</evidence>
<gene>
    <name evidence="7" type="primary">mltG</name>
    <name evidence="9" type="ORF">N869_00780</name>
</gene>
<comment type="similarity">
    <text evidence="7">Belongs to the transglycosylase MltG family.</text>
</comment>
<feature type="site" description="Important for catalytic activity" evidence="7">
    <location>
        <position position="261"/>
    </location>
</feature>
<reference evidence="9 10" key="1">
    <citation type="submission" date="2013-08" db="EMBL/GenBank/DDBJ databases">
        <title>Genome sequencing of Cellulomonas bogoriensis 69B4.</title>
        <authorList>
            <person name="Chen F."/>
            <person name="Li Y."/>
            <person name="Wang G."/>
        </authorList>
    </citation>
    <scope>NUCLEOTIDE SEQUENCE [LARGE SCALE GENOMIC DNA]</scope>
    <source>
        <strain evidence="9 10">69B4</strain>
    </source>
</reference>
<dbReference type="EMBL" id="AXCZ01000008">
    <property type="protein sequence ID" value="KGM14266.1"/>
    <property type="molecule type" value="Genomic_DNA"/>
</dbReference>
<evidence type="ECO:0000256" key="2">
    <source>
        <dbReference type="ARBA" id="ARBA00022692"/>
    </source>
</evidence>
<keyword evidence="10" id="KW-1185">Reference proteome</keyword>
<dbReference type="GO" id="GO:0005886">
    <property type="term" value="C:plasma membrane"/>
    <property type="evidence" value="ECO:0007669"/>
    <property type="project" value="UniProtKB-SubCell"/>
</dbReference>
<keyword evidence="4 7" id="KW-0472">Membrane</keyword>
<dbReference type="GO" id="GO:0008932">
    <property type="term" value="F:lytic endotransglycosylase activity"/>
    <property type="evidence" value="ECO:0007669"/>
    <property type="project" value="UniProtKB-UniRule"/>
</dbReference>
<dbReference type="NCBIfam" id="TIGR00247">
    <property type="entry name" value="endolytic transglycosylase MltG"/>
    <property type="match status" value="1"/>
</dbReference>
<dbReference type="InterPro" id="IPR003770">
    <property type="entry name" value="MLTG-like"/>
</dbReference>
<keyword evidence="5 7" id="KW-0456">Lyase</keyword>
<protein>
    <recommendedName>
        <fullName evidence="7">Endolytic murein transglycosylase</fullName>
        <ecNumber evidence="7">4.2.2.29</ecNumber>
    </recommendedName>
    <alternativeName>
        <fullName evidence="7">Peptidoglycan lytic transglycosylase</fullName>
    </alternativeName>
    <alternativeName>
        <fullName evidence="7">Peptidoglycan polymerization terminase</fullName>
    </alternativeName>
</protein>
<keyword evidence="2 7" id="KW-0812">Transmembrane</keyword>
<evidence type="ECO:0000313" key="10">
    <source>
        <dbReference type="Proteomes" id="UP000054314"/>
    </source>
</evidence>
<keyword evidence="3 7" id="KW-1133">Transmembrane helix</keyword>
<proteinExistence type="inferred from homology"/>
<evidence type="ECO:0000256" key="3">
    <source>
        <dbReference type="ARBA" id="ARBA00022989"/>
    </source>
</evidence>
<dbReference type="RefSeq" id="WP_052104853.1">
    <property type="nucleotide sequence ID" value="NZ_AXCZ01000008.1"/>
</dbReference>
<dbReference type="Pfam" id="PF02618">
    <property type="entry name" value="YceG"/>
    <property type="match status" value="1"/>
</dbReference>
<comment type="subcellular location">
    <subcellularLocation>
        <location evidence="7">Cell membrane</location>
        <topology evidence="7">Single-pass membrane protein</topology>
    </subcellularLocation>
</comment>
<evidence type="ECO:0000256" key="1">
    <source>
        <dbReference type="ARBA" id="ARBA00022475"/>
    </source>
</evidence>
<keyword evidence="1 7" id="KW-1003">Cell membrane</keyword>
<dbReference type="Gene3D" id="3.30.1490.480">
    <property type="entry name" value="Endolytic murein transglycosylase"/>
    <property type="match status" value="1"/>
</dbReference>